<evidence type="ECO:0000256" key="1">
    <source>
        <dbReference type="ARBA" id="ARBA00004123"/>
    </source>
</evidence>
<feature type="region of interest" description="Disordered" evidence="7">
    <location>
        <begin position="130"/>
        <end position="150"/>
    </location>
</feature>
<dbReference type="Pfam" id="PF08567">
    <property type="entry name" value="PH_TFIIH"/>
    <property type="match status" value="1"/>
</dbReference>
<keyword evidence="3" id="KW-0677">Repeat</keyword>
<dbReference type="PROSITE" id="PS50858">
    <property type="entry name" value="BSD"/>
    <property type="match status" value="1"/>
</dbReference>
<dbReference type="AlphaFoldDB" id="A0A2P5HKV3"/>
<comment type="similarity">
    <text evidence="2">Belongs to the TFB1 family.</text>
</comment>
<dbReference type="InterPro" id="IPR005607">
    <property type="entry name" value="BSD_dom"/>
</dbReference>
<feature type="domain" description="BSD" evidence="8">
    <location>
        <begin position="246"/>
        <end position="297"/>
    </location>
</feature>
<comment type="caution">
    <text evidence="9">The sequence shown here is derived from an EMBL/GenBank/DDBJ whole genome shotgun (WGS) entry which is preliminary data.</text>
</comment>
<dbReference type="InterPro" id="IPR011993">
    <property type="entry name" value="PH-like_dom_sf"/>
</dbReference>
<feature type="region of interest" description="Disordered" evidence="7">
    <location>
        <begin position="472"/>
        <end position="499"/>
    </location>
</feature>
<keyword evidence="4" id="KW-0805">Transcription regulation</keyword>
<organism evidence="9 10">
    <name type="scientific">Diaporthe helianthi</name>
    <dbReference type="NCBI Taxonomy" id="158607"/>
    <lineage>
        <taxon>Eukaryota</taxon>
        <taxon>Fungi</taxon>
        <taxon>Dikarya</taxon>
        <taxon>Ascomycota</taxon>
        <taxon>Pezizomycotina</taxon>
        <taxon>Sordariomycetes</taxon>
        <taxon>Sordariomycetidae</taxon>
        <taxon>Diaporthales</taxon>
        <taxon>Diaporthaceae</taxon>
        <taxon>Diaporthe</taxon>
    </lineage>
</organism>
<dbReference type="FunCoup" id="A0A2P5HKV3">
    <property type="interactions" value="961"/>
</dbReference>
<gene>
    <name evidence="9" type="ORF">DHEL01_v210714</name>
</gene>
<dbReference type="Proteomes" id="UP000094444">
    <property type="component" value="Unassembled WGS sequence"/>
</dbReference>
<evidence type="ECO:0000256" key="7">
    <source>
        <dbReference type="SAM" id="MobiDB-lite"/>
    </source>
</evidence>
<dbReference type="GO" id="GO:0003743">
    <property type="term" value="F:translation initiation factor activity"/>
    <property type="evidence" value="ECO:0007669"/>
    <property type="project" value="UniProtKB-KW"/>
</dbReference>
<dbReference type="CDD" id="cd13229">
    <property type="entry name" value="PH_TFIIH"/>
    <property type="match status" value="1"/>
</dbReference>
<dbReference type="Pfam" id="PF03909">
    <property type="entry name" value="BSD"/>
    <property type="match status" value="2"/>
</dbReference>
<dbReference type="OrthoDB" id="360521at2759"/>
<feature type="region of interest" description="Disordered" evidence="7">
    <location>
        <begin position="515"/>
        <end position="534"/>
    </location>
</feature>
<protein>
    <submittedName>
        <fullName evidence="9">Transcription initiation factor TFIIH subunit 1</fullName>
    </submittedName>
</protein>
<reference evidence="9" key="1">
    <citation type="submission" date="2017-09" db="EMBL/GenBank/DDBJ databases">
        <title>Polyketide synthases of a Diaporthe helianthi virulent isolate.</title>
        <authorList>
            <person name="Baroncelli R."/>
        </authorList>
    </citation>
    <scope>NUCLEOTIDE SEQUENCE [LARGE SCALE GENOMIC DNA]</scope>
    <source>
        <strain evidence="9">7/96</strain>
    </source>
</reference>
<evidence type="ECO:0000256" key="4">
    <source>
        <dbReference type="ARBA" id="ARBA00023015"/>
    </source>
</evidence>
<dbReference type="GO" id="GO:0006289">
    <property type="term" value="P:nucleotide-excision repair"/>
    <property type="evidence" value="ECO:0007669"/>
    <property type="project" value="InterPro"/>
</dbReference>
<proteinExistence type="inferred from homology"/>
<comment type="subcellular location">
    <subcellularLocation>
        <location evidence="1">Nucleus</location>
    </subcellularLocation>
</comment>
<evidence type="ECO:0000259" key="8">
    <source>
        <dbReference type="PROSITE" id="PS50858"/>
    </source>
</evidence>
<dbReference type="EMBL" id="MAVT02001449">
    <property type="protein sequence ID" value="POS70890.1"/>
    <property type="molecule type" value="Genomic_DNA"/>
</dbReference>
<dbReference type="GO" id="GO:0000439">
    <property type="term" value="C:transcription factor TFIIH core complex"/>
    <property type="evidence" value="ECO:0007669"/>
    <property type="project" value="InterPro"/>
</dbReference>
<dbReference type="InterPro" id="IPR027079">
    <property type="entry name" value="Tfb1/GTF2H1"/>
</dbReference>
<dbReference type="Gene3D" id="2.30.29.30">
    <property type="entry name" value="Pleckstrin-homology domain (PH domain)/Phosphotyrosine-binding domain (PTB)"/>
    <property type="match status" value="2"/>
</dbReference>
<dbReference type="InterPro" id="IPR013876">
    <property type="entry name" value="TFIIH_BTF_p62_N"/>
</dbReference>
<evidence type="ECO:0000256" key="6">
    <source>
        <dbReference type="ARBA" id="ARBA00023242"/>
    </source>
</evidence>
<evidence type="ECO:0000256" key="5">
    <source>
        <dbReference type="ARBA" id="ARBA00023163"/>
    </source>
</evidence>
<sequence length="663" mass="73466">MLPPRCKAGYKKKEGIITLTDDQASVTWTPLPGTGTPTVSLPILNITSKPRATFPSGTARTSTDIATHKDLQKTPDSAPKVMLKIFVKDPNTEGDPVPYLFHFNSPEDPRAEANAIKDILSRLITDVRNADPSVPKPTTPAPANGTPVNAPDPKATAAYLFDDNHLKLDIELQQALLRKDGELHKTYMDARATKPDSIGDAAFNNQFWSTRTNLLRAFAIEVNQKRGSYNILPTFKTKTIQDAETGQERVELNLHQAEILQIFNQHPIVKRAYNENVPKLNDGEFWSRFFLSRLCKQLKGERVSDTDRRDPVFDKYDASEDRSAYTNKILAAHVPHIIDVEGNEENTGSVKSGNRKDIEMQPKRNIPIIQVLNATSEKLLSNVAPTDGAAGDAPAAEDTTWRELALRDLRADKKENRIILNVKEQGRFFAEHKASATVDDMVYGQQVPSVVIGEVSSDIDLLQGDSSGGVDLHSSIGINEGSDSDDDAPRKPLVGSRAARKAAQKQVLMGLAQSRAEQYGHSSDENTPMGIPRDLKDKCRLTNATTNEFLKQFWNAFLSGDPDRAQELGYHVDSLRRSMTRITAIADEADQLRVKLIEEERKKIREHYQKTRIKQRFKPDSVGGGRAAVMTLLGPSMAALVKAESLYKAALEQEGITLSTENE</sequence>
<dbReference type="InParanoid" id="A0A2P5HKV3"/>
<dbReference type="SUPFAM" id="SSF50729">
    <property type="entry name" value="PH domain-like"/>
    <property type="match status" value="1"/>
</dbReference>
<dbReference type="PANTHER" id="PTHR12856">
    <property type="entry name" value="TRANSCRIPTION INITIATION FACTOR IIH-RELATED"/>
    <property type="match status" value="1"/>
</dbReference>
<evidence type="ECO:0000256" key="3">
    <source>
        <dbReference type="ARBA" id="ARBA00022737"/>
    </source>
</evidence>
<keyword evidence="6" id="KW-0539">Nucleus</keyword>
<dbReference type="STRING" id="158607.A0A2P5HKV3"/>
<evidence type="ECO:0000313" key="9">
    <source>
        <dbReference type="EMBL" id="POS70890.1"/>
    </source>
</evidence>
<evidence type="ECO:0000256" key="2">
    <source>
        <dbReference type="ARBA" id="ARBA00009448"/>
    </source>
</evidence>
<keyword evidence="5" id="KW-0804">Transcription</keyword>
<name>A0A2P5HKV3_DIAHE</name>
<dbReference type="SMART" id="SM00751">
    <property type="entry name" value="BSD"/>
    <property type="match status" value="2"/>
</dbReference>
<keyword evidence="10" id="KW-1185">Reference proteome</keyword>
<dbReference type="GO" id="GO:0006351">
    <property type="term" value="P:DNA-templated transcription"/>
    <property type="evidence" value="ECO:0007669"/>
    <property type="project" value="InterPro"/>
</dbReference>
<accession>A0A2P5HKV3</accession>
<evidence type="ECO:0000313" key="10">
    <source>
        <dbReference type="Proteomes" id="UP000094444"/>
    </source>
</evidence>